<dbReference type="Pfam" id="PF02486">
    <property type="entry name" value="Rep_trans"/>
    <property type="match status" value="1"/>
</dbReference>
<protein>
    <submittedName>
        <fullName evidence="2">XRE family transcriptional regulator</fullName>
    </submittedName>
</protein>
<gene>
    <name evidence="2" type="ORF">FDP16_11020</name>
</gene>
<reference evidence="2 3" key="1">
    <citation type="submission" date="2019-06" db="EMBL/GenBank/DDBJ databases">
        <title>The organization of the Streptococcus sanguinis genomes.</title>
        <authorList>
            <person name="Wang H.Y."/>
            <person name="Chen Y.Y.M."/>
            <person name="Wu C.H."/>
        </authorList>
    </citation>
    <scope>NUCLEOTIDE SEQUENCE [LARGE SCALE GENOMIC DNA]</scope>
    <source>
        <strain evidence="2 3">CGMH058</strain>
    </source>
</reference>
<dbReference type="InterPro" id="IPR040819">
    <property type="entry name" value="Rol_Rep_N"/>
</dbReference>
<dbReference type="GO" id="GO:0003677">
    <property type="term" value="F:DNA binding"/>
    <property type="evidence" value="ECO:0007669"/>
    <property type="project" value="InterPro"/>
</dbReference>
<sequence>MPKARIIDGKHLVELRKATGLTQKEFAKAAAVSVDSLRSFERGRRALTTERFQLMKLALGYEVSNRGRLRVMIDYLRITFKEVRNLAYFCQTFLHCDLKEFTSNDTRLMTYSHLWRRGDIWIFDYFDKEVTKNYQITLQLSGQGCRQMELILEKHGLTWYDLLQKMVYERSDMKVTRLDIAMDELYRGYGHEHEQFHLVDMIAKVYQKEVVFDHLRTWNHIGGGGLKFENREEIAERSQGISIYFGSRQSNLYFNFYEKRYELARKEGLSLAESLEIFGIWNRYELRFSQAKANEAVKEFVEGTDLAEIAKGVVNAEMQVYDCTNQYGAFLPDKKWQALFGGTEKLKLSVRPEPYNIGRTIKWLLHQVSDSLALVEEADKIMDTKYLEMILDTGCINERGELILKNIQADVLLKKSKEST</sequence>
<dbReference type="Proteomes" id="UP000509535">
    <property type="component" value="Chromosome"/>
</dbReference>
<dbReference type="EMBL" id="CP040798">
    <property type="protein sequence ID" value="QLB50949.1"/>
    <property type="molecule type" value="Genomic_DNA"/>
</dbReference>
<dbReference type="PROSITE" id="PS50943">
    <property type="entry name" value="HTH_CROC1"/>
    <property type="match status" value="1"/>
</dbReference>
<dbReference type="SMART" id="SM00530">
    <property type="entry name" value="HTH_XRE"/>
    <property type="match status" value="1"/>
</dbReference>
<organism evidence="2 3">
    <name type="scientific">Streptococcus sanguinis</name>
    <dbReference type="NCBI Taxonomy" id="1305"/>
    <lineage>
        <taxon>Bacteria</taxon>
        <taxon>Bacillati</taxon>
        <taxon>Bacillota</taxon>
        <taxon>Bacilli</taxon>
        <taxon>Lactobacillales</taxon>
        <taxon>Streptococcaceae</taxon>
        <taxon>Streptococcus</taxon>
    </lineage>
</organism>
<dbReference type="CDD" id="cd00093">
    <property type="entry name" value="HTH_XRE"/>
    <property type="match status" value="1"/>
</dbReference>
<dbReference type="AlphaFoldDB" id="A0A7H8V3P4"/>
<dbReference type="InterPro" id="IPR003491">
    <property type="entry name" value="REP-like_C"/>
</dbReference>
<proteinExistence type="predicted"/>
<dbReference type="Gene3D" id="1.10.260.40">
    <property type="entry name" value="lambda repressor-like DNA-binding domains"/>
    <property type="match status" value="1"/>
</dbReference>
<dbReference type="InterPro" id="IPR001387">
    <property type="entry name" value="Cro/C1-type_HTH"/>
</dbReference>
<evidence type="ECO:0000259" key="1">
    <source>
        <dbReference type="PROSITE" id="PS50943"/>
    </source>
</evidence>
<dbReference type="Pfam" id="PF18106">
    <property type="entry name" value="Rol_Rep_N"/>
    <property type="match status" value="1"/>
</dbReference>
<dbReference type="RefSeq" id="WP_176799618.1">
    <property type="nucleotide sequence ID" value="NZ_CP040798.1"/>
</dbReference>
<dbReference type="SUPFAM" id="SSF47413">
    <property type="entry name" value="lambda repressor-like DNA-binding domains"/>
    <property type="match status" value="1"/>
</dbReference>
<dbReference type="Pfam" id="PF01381">
    <property type="entry name" value="HTH_3"/>
    <property type="match status" value="1"/>
</dbReference>
<dbReference type="InterPro" id="IPR010982">
    <property type="entry name" value="Lambda_DNA-bd_dom_sf"/>
</dbReference>
<evidence type="ECO:0000313" key="3">
    <source>
        <dbReference type="Proteomes" id="UP000509535"/>
    </source>
</evidence>
<feature type="domain" description="HTH cro/C1-type" evidence="1">
    <location>
        <begin position="12"/>
        <end position="66"/>
    </location>
</feature>
<evidence type="ECO:0000313" key="2">
    <source>
        <dbReference type="EMBL" id="QLB50949.1"/>
    </source>
</evidence>
<name>A0A7H8V3P4_STRSA</name>
<accession>A0A7H8V3P4</accession>